<evidence type="ECO:0000256" key="3">
    <source>
        <dbReference type="ARBA" id="ARBA00017161"/>
    </source>
</evidence>
<evidence type="ECO:0000259" key="15">
    <source>
        <dbReference type="PROSITE" id="PS50240"/>
    </source>
</evidence>
<reference evidence="17" key="1">
    <citation type="submission" date="2025-08" db="UniProtKB">
        <authorList>
            <consortium name="RefSeq"/>
        </authorList>
    </citation>
    <scope>IDENTIFICATION</scope>
    <source>
        <tissue evidence="17">Whole organism</tissue>
    </source>
</reference>
<organism evidence="16 17">
    <name type="scientific">Hyalella azteca</name>
    <name type="common">Amphipod</name>
    <dbReference type="NCBI Taxonomy" id="294128"/>
    <lineage>
        <taxon>Eukaryota</taxon>
        <taxon>Metazoa</taxon>
        <taxon>Ecdysozoa</taxon>
        <taxon>Arthropoda</taxon>
        <taxon>Crustacea</taxon>
        <taxon>Multicrustacea</taxon>
        <taxon>Malacostraca</taxon>
        <taxon>Eumalacostraca</taxon>
        <taxon>Peracarida</taxon>
        <taxon>Amphipoda</taxon>
        <taxon>Senticaudata</taxon>
        <taxon>Talitrida</taxon>
        <taxon>Talitroidea</taxon>
        <taxon>Hyalellidae</taxon>
        <taxon>Hyalella</taxon>
    </lineage>
</organism>
<dbReference type="Proteomes" id="UP000694843">
    <property type="component" value="Unplaced"/>
</dbReference>
<keyword evidence="6 14" id="KW-0732">Signal</keyword>
<dbReference type="SMART" id="SM00020">
    <property type="entry name" value="Tryp_SPc"/>
    <property type="match status" value="1"/>
</dbReference>
<protein>
    <recommendedName>
        <fullName evidence="3">Acrosin</fullName>
        <ecNumber evidence="2">3.4.21.10</ecNumber>
        <ecNumber evidence="12">3.4.21.84</ecNumber>
    </recommendedName>
</protein>
<dbReference type="EC" id="3.4.21.84" evidence="12"/>
<keyword evidence="16" id="KW-1185">Reference proteome</keyword>
<dbReference type="RefSeq" id="XP_018018840.1">
    <property type="nucleotide sequence ID" value="XM_018163351.2"/>
</dbReference>
<dbReference type="GeneID" id="108675349"/>
<dbReference type="PROSITE" id="PS00135">
    <property type="entry name" value="TRYPSIN_SER"/>
    <property type="match status" value="1"/>
</dbReference>
<dbReference type="GO" id="GO:0006508">
    <property type="term" value="P:proteolysis"/>
    <property type="evidence" value="ECO:0007669"/>
    <property type="project" value="UniProtKB-KW"/>
</dbReference>
<dbReference type="PROSITE" id="PS50240">
    <property type="entry name" value="TRYPSIN_DOM"/>
    <property type="match status" value="1"/>
</dbReference>
<dbReference type="EC" id="3.4.21.10" evidence="2"/>
<dbReference type="InterPro" id="IPR033116">
    <property type="entry name" value="TRYPSIN_SER"/>
</dbReference>
<dbReference type="KEGG" id="hazt:108675349"/>
<feature type="signal peptide" evidence="14">
    <location>
        <begin position="1"/>
        <end position="27"/>
    </location>
</feature>
<keyword evidence="7 13" id="KW-0378">Hydrolase</keyword>
<dbReference type="InterPro" id="IPR001254">
    <property type="entry name" value="Trypsin_dom"/>
</dbReference>
<feature type="domain" description="Peptidase S1" evidence="15">
    <location>
        <begin position="60"/>
        <end position="300"/>
    </location>
</feature>
<dbReference type="InterPro" id="IPR001314">
    <property type="entry name" value="Peptidase_S1A"/>
</dbReference>
<evidence type="ECO:0000256" key="1">
    <source>
        <dbReference type="ARBA" id="ARBA00001656"/>
    </source>
</evidence>
<sequence>MSSQAIWWMLAVTAVALLSCVSPAALSVQNFGEMDVDLDVESERAQFNSTCKCGKKFTRIVGGTETQVNAYPWQAALFHKDINSIVCGGSLITNQHILTAAHCFAPETPLTAENMVVHLRDHDLSNPSETNLVERYAKTIHIHKHYDRPTIQNDIAIIHLNKTVPISSRLLPVCLPSSAKLKYGNEEAIATGWGATSTGGDTTNTLQEVKVSVFSRKDCLNRTAFEPIRITRKMLCAAGLDGQGTCHGDSGGPLIYLDQEQNYDQIGITSFGHKGCGDKVLPAGFTRVNKYLRWIERHTTEGVYCSGFTFP</sequence>
<dbReference type="InterPro" id="IPR043504">
    <property type="entry name" value="Peptidase_S1_PA_chymotrypsin"/>
</dbReference>
<evidence type="ECO:0000256" key="7">
    <source>
        <dbReference type="ARBA" id="ARBA00022801"/>
    </source>
</evidence>
<keyword evidence="8" id="KW-0353">Hemolymph clotting</keyword>
<evidence type="ECO:0000256" key="12">
    <source>
        <dbReference type="ARBA" id="ARBA00066707"/>
    </source>
</evidence>
<proteinExistence type="predicted"/>
<evidence type="ECO:0000256" key="14">
    <source>
        <dbReference type="SAM" id="SignalP"/>
    </source>
</evidence>
<evidence type="ECO:0000256" key="5">
    <source>
        <dbReference type="ARBA" id="ARBA00022670"/>
    </source>
</evidence>
<dbReference type="GO" id="GO:0042381">
    <property type="term" value="P:hemolymph coagulation"/>
    <property type="evidence" value="ECO:0007669"/>
    <property type="project" value="UniProtKB-KW"/>
</dbReference>
<evidence type="ECO:0000313" key="17">
    <source>
        <dbReference type="RefSeq" id="XP_018018840.1"/>
    </source>
</evidence>
<dbReference type="OrthoDB" id="6353876at2759"/>
<dbReference type="PRINTS" id="PR00722">
    <property type="entry name" value="CHYMOTRYPSIN"/>
</dbReference>
<dbReference type="InterPro" id="IPR018114">
    <property type="entry name" value="TRYPSIN_HIS"/>
</dbReference>
<keyword evidence="4" id="KW-0768">Sushi</keyword>
<feature type="chain" id="PRO_5034611036" description="Acrosin" evidence="14">
    <location>
        <begin position="28"/>
        <end position="311"/>
    </location>
</feature>
<dbReference type="PANTHER" id="PTHR24252">
    <property type="entry name" value="ACROSIN-RELATED"/>
    <property type="match status" value="1"/>
</dbReference>
<evidence type="ECO:0000256" key="10">
    <source>
        <dbReference type="ARBA" id="ARBA00023157"/>
    </source>
</evidence>
<evidence type="ECO:0000256" key="9">
    <source>
        <dbReference type="ARBA" id="ARBA00022825"/>
    </source>
</evidence>
<evidence type="ECO:0000313" key="16">
    <source>
        <dbReference type="Proteomes" id="UP000694843"/>
    </source>
</evidence>
<dbReference type="InterPro" id="IPR009003">
    <property type="entry name" value="Peptidase_S1_PA"/>
</dbReference>
<dbReference type="Gene3D" id="2.40.10.10">
    <property type="entry name" value="Trypsin-like serine proteases"/>
    <property type="match status" value="1"/>
</dbReference>
<evidence type="ECO:0000256" key="8">
    <source>
        <dbReference type="ARBA" id="ARBA00022820"/>
    </source>
</evidence>
<dbReference type="PROSITE" id="PS00134">
    <property type="entry name" value="TRYPSIN_HIS"/>
    <property type="match status" value="1"/>
</dbReference>
<dbReference type="Pfam" id="PF00089">
    <property type="entry name" value="Trypsin"/>
    <property type="match status" value="1"/>
</dbReference>
<dbReference type="SUPFAM" id="SSF50494">
    <property type="entry name" value="Trypsin-like serine proteases"/>
    <property type="match status" value="1"/>
</dbReference>
<accession>A0A8B7NYQ9</accession>
<gene>
    <name evidence="17" type="primary">LOC108675349</name>
</gene>
<name>A0A8B7NYQ9_HYAAZ</name>
<evidence type="ECO:0000256" key="11">
    <source>
        <dbReference type="ARBA" id="ARBA00052079"/>
    </source>
</evidence>
<dbReference type="FunFam" id="2.40.10.10:FF:000120">
    <property type="entry name" value="Putative serine protease"/>
    <property type="match status" value="1"/>
</dbReference>
<comment type="catalytic activity">
    <reaction evidence="11">
        <text>Selective cleavage of 103-Arg-|-Ser-104 and 124-Ile-|-Ile-125 bonds in Limulus clotting factor B to form activated factor B. Cleavage of -Pro-Arg-|-Xaa- bonds in synthetic substrates.</text>
        <dbReference type="EC" id="3.4.21.84"/>
    </reaction>
</comment>
<dbReference type="PANTHER" id="PTHR24252:SF8">
    <property type="entry name" value="ACROSIN"/>
    <property type="match status" value="1"/>
</dbReference>
<keyword evidence="5 13" id="KW-0645">Protease</keyword>
<evidence type="ECO:0000256" key="6">
    <source>
        <dbReference type="ARBA" id="ARBA00022729"/>
    </source>
</evidence>
<dbReference type="GO" id="GO:0004252">
    <property type="term" value="F:serine-type endopeptidase activity"/>
    <property type="evidence" value="ECO:0007669"/>
    <property type="project" value="InterPro"/>
</dbReference>
<comment type="catalytic activity">
    <reaction evidence="1">
        <text>Preferential cleavage: Arg-|-Xaa, Lys-|-Xaa.</text>
        <dbReference type="EC" id="3.4.21.10"/>
    </reaction>
</comment>
<evidence type="ECO:0000256" key="4">
    <source>
        <dbReference type="ARBA" id="ARBA00022659"/>
    </source>
</evidence>
<dbReference type="CDD" id="cd00190">
    <property type="entry name" value="Tryp_SPc"/>
    <property type="match status" value="1"/>
</dbReference>
<evidence type="ECO:0000256" key="13">
    <source>
        <dbReference type="RuleBase" id="RU363034"/>
    </source>
</evidence>
<evidence type="ECO:0000256" key="2">
    <source>
        <dbReference type="ARBA" id="ARBA00012050"/>
    </source>
</evidence>
<keyword evidence="9 13" id="KW-0720">Serine protease</keyword>
<dbReference type="AlphaFoldDB" id="A0A8B7NYQ9"/>
<keyword evidence="10" id="KW-1015">Disulfide bond</keyword>